<reference evidence="1 2" key="1">
    <citation type="submission" date="2019-02" db="EMBL/GenBank/DDBJ databases">
        <title>Pedobacter sp. nov., a novel speices isolated from soil of pinguins habitat in Antarcitica.</title>
        <authorList>
            <person name="He R.-H."/>
        </authorList>
    </citation>
    <scope>NUCLEOTIDE SEQUENCE [LARGE SCALE GENOMIC DNA]</scope>
    <source>
        <strain evidence="1 2">E01020</strain>
    </source>
</reference>
<name>A0A4R5MLB4_9SPHI</name>
<dbReference type="Gene3D" id="3.40.50.12370">
    <property type="match status" value="1"/>
</dbReference>
<gene>
    <name evidence="1" type="ORF">EZJ43_08170</name>
</gene>
<evidence type="ECO:0008006" key="3">
    <source>
        <dbReference type="Google" id="ProtNLM"/>
    </source>
</evidence>
<sequence length="276" mass="31002">MKTILIINDQTPEAEHAAAFALVFAQKTEANIILATHSNANGDLIDDEWGRSTNSETILAPVHSVLMKKLLARKKSYIGFSPLIQEIEVRDEQESLVFLTTNKGIYMVVKGIEEFIPHALINVKLCISALLNKLQVPLLLIPSSWSEIGFKRLVYLTDLRFCGIQNVRFLAELAGKWKASLVIAHSKVSGLPEIEVEEAEHIFSDAISLNIKYGNLFLNILEQDNSENVLEVMVSQMHAELLVLVNQHFHFHTLTKQYFKDGTAIFKPVPLLIFPA</sequence>
<dbReference type="RefSeq" id="WP_133262213.1">
    <property type="nucleotide sequence ID" value="NZ_SJCY01000004.1"/>
</dbReference>
<proteinExistence type="predicted"/>
<accession>A0A4R5MLB4</accession>
<evidence type="ECO:0000313" key="1">
    <source>
        <dbReference type="EMBL" id="TDG36484.1"/>
    </source>
</evidence>
<protein>
    <recommendedName>
        <fullName evidence="3">Universal stress protein</fullName>
    </recommendedName>
</protein>
<evidence type="ECO:0000313" key="2">
    <source>
        <dbReference type="Proteomes" id="UP000295668"/>
    </source>
</evidence>
<keyword evidence="2" id="KW-1185">Reference proteome</keyword>
<dbReference type="OrthoDB" id="790059at2"/>
<organism evidence="1 2">
    <name type="scientific">Pedobacter changchengzhani</name>
    <dbReference type="NCBI Taxonomy" id="2529274"/>
    <lineage>
        <taxon>Bacteria</taxon>
        <taxon>Pseudomonadati</taxon>
        <taxon>Bacteroidota</taxon>
        <taxon>Sphingobacteriia</taxon>
        <taxon>Sphingobacteriales</taxon>
        <taxon>Sphingobacteriaceae</taxon>
        <taxon>Pedobacter</taxon>
    </lineage>
</organism>
<dbReference type="AlphaFoldDB" id="A0A4R5MLB4"/>
<dbReference type="Proteomes" id="UP000295668">
    <property type="component" value="Unassembled WGS sequence"/>
</dbReference>
<dbReference type="EMBL" id="SJCY01000004">
    <property type="protein sequence ID" value="TDG36484.1"/>
    <property type="molecule type" value="Genomic_DNA"/>
</dbReference>
<comment type="caution">
    <text evidence="1">The sequence shown here is derived from an EMBL/GenBank/DDBJ whole genome shotgun (WGS) entry which is preliminary data.</text>
</comment>